<evidence type="ECO:0000259" key="3">
    <source>
        <dbReference type="Pfam" id="PF02023"/>
    </source>
</evidence>
<dbReference type="InterPro" id="IPR038269">
    <property type="entry name" value="SCAN_sf"/>
</dbReference>
<dbReference type="PaxDb" id="30732-ENSOMEP00000034431"/>
<sequence length="686" mass="75665">MASGFSLEHFIAHPTLHQLEMCRKCDLVQIANHFNINFQKPIIKHDLKILLVSSLVDLGVICLPVTDVPVLSADGASGRGGRERDGGTPRVGDRVHAEMPPVLGAPARENADRPDQGKPPFSLPRYDPFSPGSGGSRDEARLKVRLARLQMEAQEKAKARQMQLEIRRLEIEADTAVRIRQLELEAKARIPAPPDDGTTPFPSGLPTGSLDISKLICLVPAFRESEVDSYFSSFERIAGTLKWPREVWPLLLHCKMSGKAQEVVAALPLEDSLNYDMVKTAVLQAYELVPEAYRQRFRQQRKSPTQTHVEFAREKSGLFDKWCAASKVDDLSSLRELILLEEFKRSLPERLLVYLNEQKVNTVTSAAVLADEYMLTHKTPFPVPKDHLRVAALPQPTHHKSNSSRETRECFYCHKPGHVIANCSLLTNQSEPAQQSPSSPKGIGVILRTGKGKNPDACFKPFIFKGLVSLTGERADERSVRILRDTGGAQTVILANSLKFSEHSSSGYSTVLRGIGVENTSLPVHRVHLRSDLVSGVFPMAVCPGLPVKGVAVLLGNDVAGGKVPHPGVLPKPTLEQRKRNNQLRTSRRKLYPACAFTHAQTLNYAHVNLTNGTDFCSDSRTELDGSSPSQVKMVKDHKFVLERPGPSALSGRAQLRAAQRPNPSLRTRFAACGSAQESLEAYSFI</sequence>
<keyword evidence="1" id="KW-0175">Coiled coil</keyword>
<proteinExistence type="predicted"/>
<evidence type="ECO:0000256" key="1">
    <source>
        <dbReference type="SAM" id="Coils"/>
    </source>
</evidence>
<feature type="domain" description="SCAN box" evidence="3">
    <location>
        <begin position="290"/>
        <end position="378"/>
    </location>
</feature>
<keyword evidence="5" id="KW-1185">Reference proteome</keyword>
<feature type="coiled-coil region" evidence="1">
    <location>
        <begin position="137"/>
        <end position="179"/>
    </location>
</feature>
<dbReference type="Proteomes" id="UP000261560">
    <property type="component" value="Unplaced"/>
</dbReference>
<dbReference type="PANTHER" id="PTHR46888">
    <property type="entry name" value="ZINC KNUCKLE DOMAINCONTAINING PROTEIN-RELATED"/>
    <property type="match status" value="1"/>
</dbReference>
<feature type="region of interest" description="Disordered" evidence="2">
    <location>
        <begin position="73"/>
        <end position="137"/>
    </location>
</feature>
<dbReference type="Gene3D" id="1.10.4020.10">
    <property type="entry name" value="DNA breaking-rejoining enzymes"/>
    <property type="match status" value="1"/>
</dbReference>
<accession>A0A3B3DWY2</accession>
<dbReference type="Pfam" id="PF02023">
    <property type="entry name" value="SCAN"/>
    <property type="match status" value="1"/>
</dbReference>
<evidence type="ECO:0000313" key="4">
    <source>
        <dbReference type="Ensembl" id="ENSOMEP00000034431.1"/>
    </source>
</evidence>
<evidence type="ECO:0000313" key="5">
    <source>
        <dbReference type="Proteomes" id="UP000261560"/>
    </source>
</evidence>
<feature type="compositionally biased region" description="Basic and acidic residues" evidence="2">
    <location>
        <begin position="80"/>
        <end position="97"/>
    </location>
</feature>
<dbReference type="Gene3D" id="4.10.60.10">
    <property type="entry name" value="Zinc finger, CCHC-type"/>
    <property type="match status" value="1"/>
</dbReference>
<evidence type="ECO:0000256" key="2">
    <source>
        <dbReference type="SAM" id="MobiDB-lite"/>
    </source>
</evidence>
<dbReference type="GO" id="GO:0003676">
    <property type="term" value="F:nucleic acid binding"/>
    <property type="evidence" value="ECO:0007669"/>
    <property type="project" value="InterPro"/>
</dbReference>
<name>A0A3B3DWY2_ORYME</name>
<dbReference type="InterPro" id="IPR036875">
    <property type="entry name" value="Znf_CCHC_sf"/>
</dbReference>
<dbReference type="SUPFAM" id="SSF47353">
    <property type="entry name" value="Retrovirus capsid dimerization domain-like"/>
    <property type="match status" value="1"/>
</dbReference>
<reference evidence="4" key="1">
    <citation type="submission" date="2025-08" db="UniProtKB">
        <authorList>
            <consortium name="Ensembl"/>
        </authorList>
    </citation>
    <scope>IDENTIFICATION</scope>
</reference>
<dbReference type="Ensembl" id="ENSOMET00000028425.1">
    <property type="protein sequence ID" value="ENSOMEP00000034431.1"/>
    <property type="gene ID" value="ENSOMEG00000021053.1"/>
</dbReference>
<dbReference type="GO" id="GO:0008270">
    <property type="term" value="F:zinc ion binding"/>
    <property type="evidence" value="ECO:0007669"/>
    <property type="project" value="InterPro"/>
</dbReference>
<reference evidence="4" key="2">
    <citation type="submission" date="2025-09" db="UniProtKB">
        <authorList>
            <consortium name="Ensembl"/>
        </authorList>
    </citation>
    <scope>IDENTIFICATION</scope>
</reference>
<dbReference type="InterPro" id="IPR003309">
    <property type="entry name" value="SCAN_dom"/>
</dbReference>
<organism evidence="4 5">
    <name type="scientific">Oryzias melastigma</name>
    <name type="common">Marine medaka</name>
    <dbReference type="NCBI Taxonomy" id="30732"/>
    <lineage>
        <taxon>Eukaryota</taxon>
        <taxon>Metazoa</taxon>
        <taxon>Chordata</taxon>
        <taxon>Craniata</taxon>
        <taxon>Vertebrata</taxon>
        <taxon>Euteleostomi</taxon>
        <taxon>Actinopterygii</taxon>
        <taxon>Neopterygii</taxon>
        <taxon>Teleostei</taxon>
        <taxon>Neoteleostei</taxon>
        <taxon>Acanthomorphata</taxon>
        <taxon>Ovalentaria</taxon>
        <taxon>Atherinomorphae</taxon>
        <taxon>Beloniformes</taxon>
        <taxon>Adrianichthyidae</taxon>
        <taxon>Oryziinae</taxon>
        <taxon>Oryzias</taxon>
    </lineage>
</organism>
<dbReference type="STRING" id="30732.ENSOMEP00000034431"/>
<dbReference type="PANTHER" id="PTHR46888:SF13">
    <property type="entry name" value="RIBONUCLEASE H"/>
    <property type="match status" value="1"/>
</dbReference>
<dbReference type="SUPFAM" id="SSF57756">
    <property type="entry name" value="Retrovirus zinc finger-like domains"/>
    <property type="match status" value="1"/>
</dbReference>
<protein>
    <recommendedName>
        <fullName evidence="3">SCAN box domain-containing protein</fullName>
    </recommendedName>
</protein>
<dbReference type="AlphaFoldDB" id="A0A3B3DWY2"/>
<dbReference type="OMA" id="NRECFYC"/>
<dbReference type="GeneTree" id="ENSGT00940000165751"/>